<evidence type="ECO:0000313" key="5">
    <source>
        <dbReference type="Proteomes" id="UP000623467"/>
    </source>
</evidence>
<dbReference type="GO" id="GO:0006506">
    <property type="term" value="P:GPI anchor biosynthetic process"/>
    <property type="evidence" value="ECO:0007669"/>
    <property type="project" value="UniProtKB-UniPathway"/>
</dbReference>
<protein>
    <recommendedName>
        <fullName evidence="2">N-acetylglucosaminylphosphatidylinositol deacetylase</fullName>
        <ecNumber evidence="2">3.5.1.89</ecNumber>
    </recommendedName>
</protein>
<keyword evidence="3" id="KW-0732">Signal</keyword>
<dbReference type="UniPathway" id="UPA00196"/>
<keyword evidence="5" id="KW-1185">Reference proteome</keyword>
<name>A0A8H6ZH34_9AGAR</name>
<dbReference type="AlphaFoldDB" id="A0A8H6ZH34"/>
<dbReference type="GO" id="GO:0005783">
    <property type="term" value="C:endoplasmic reticulum"/>
    <property type="evidence" value="ECO:0007669"/>
    <property type="project" value="TreeGrafter"/>
</dbReference>
<dbReference type="InterPro" id="IPR024078">
    <property type="entry name" value="LmbE-like_dom_sf"/>
</dbReference>
<dbReference type="Gene3D" id="3.40.50.10320">
    <property type="entry name" value="LmbE-like"/>
    <property type="match status" value="1"/>
</dbReference>
<organism evidence="4 5">
    <name type="scientific">Mycena sanguinolenta</name>
    <dbReference type="NCBI Taxonomy" id="230812"/>
    <lineage>
        <taxon>Eukaryota</taxon>
        <taxon>Fungi</taxon>
        <taxon>Dikarya</taxon>
        <taxon>Basidiomycota</taxon>
        <taxon>Agaricomycotina</taxon>
        <taxon>Agaricomycetes</taxon>
        <taxon>Agaricomycetidae</taxon>
        <taxon>Agaricales</taxon>
        <taxon>Marasmiineae</taxon>
        <taxon>Mycenaceae</taxon>
        <taxon>Mycena</taxon>
    </lineage>
</organism>
<dbReference type="Proteomes" id="UP000623467">
    <property type="component" value="Unassembled WGS sequence"/>
</dbReference>
<dbReference type="OrthoDB" id="440160at2759"/>
<dbReference type="EMBL" id="JACAZH010000001">
    <property type="protein sequence ID" value="KAF7377657.1"/>
    <property type="molecule type" value="Genomic_DNA"/>
</dbReference>
<sequence>MFKSLNAVHVLVFALLVAYLHAPAQSDNIIAKQMDPAASSGFAGNILLLTAHPDDECMFFAPTILALAALQRPSVSSRDRASTSSLYSLCMSVGNADGLGPIRKFELESSLDLLGVDTDKRLIVDHPDLQDNFTVYWDAQVIASVLKPYVLENRINTVNLPHFTVIRGAHCPQILTFDHQGISGHPNHKSLPAGVKQLMSTLKEVRLFTLISTPVVPKYGGILAPSLAKFDLYASSLLHFLEARLVRLLALLNISVTPAPKTTSPPDVMPVFVSGIKEQWTAVQAMRAHTSQMVWFRWLYVMFSRYMWVNEWNEVKLVG</sequence>
<accession>A0A8H6ZH34</accession>
<dbReference type="SUPFAM" id="SSF102588">
    <property type="entry name" value="LmbE-like"/>
    <property type="match status" value="1"/>
</dbReference>
<dbReference type="PANTHER" id="PTHR12993">
    <property type="entry name" value="N-ACETYLGLUCOSAMINYL-PHOSPHATIDYLINOSITOL DE-N-ACETYLASE-RELATED"/>
    <property type="match status" value="1"/>
</dbReference>
<reference evidence="4" key="1">
    <citation type="submission" date="2020-05" db="EMBL/GenBank/DDBJ databases">
        <title>Mycena genomes resolve the evolution of fungal bioluminescence.</title>
        <authorList>
            <person name="Tsai I.J."/>
        </authorList>
    </citation>
    <scope>NUCLEOTIDE SEQUENCE</scope>
    <source>
        <strain evidence="4">160909Yilan</strain>
    </source>
</reference>
<feature type="signal peptide" evidence="3">
    <location>
        <begin position="1"/>
        <end position="26"/>
    </location>
</feature>
<evidence type="ECO:0000256" key="2">
    <source>
        <dbReference type="ARBA" id="ARBA00012176"/>
    </source>
</evidence>
<dbReference type="GO" id="GO:0000225">
    <property type="term" value="F:N-acetylglucosaminylphosphatidylinositol deacetylase activity"/>
    <property type="evidence" value="ECO:0007669"/>
    <property type="project" value="UniProtKB-EC"/>
</dbReference>
<evidence type="ECO:0000313" key="4">
    <source>
        <dbReference type="EMBL" id="KAF7377657.1"/>
    </source>
</evidence>
<proteinExistence type="inferred from homology"/>
<evidence type="ECO:0000256" key="3">
    <source>
        <dbReference type="SAM" id="SignalP"/>
    </source>
</evidence>
<dbReference type="InterPro" id="IPR003737">
    <property type="entry name" value="GlcNAc_PI_deacetylase-related"/>
</dbReference>
<dbReference type="PANTHER" id="PTHR12993:SF11">
    <property type="entry name" value="N-ACETYLGLUCOSAMINYL-PHOSPHATIDYLINOSITOL DE-N-ACETYLASE"/>
    <property type="match status" value="1"/>
</dbReference>
<dbReference type="GO" id="GO:0016020">
    <property type="term" value="C:membrane"/>
    <property type="evidence" value="ECO:0007669"/>
    <property type="project" value="GOC"/>
</dbReference>
<dbReference type="EC" id="3.5.1.89" evidence="2"/>
<comment type="similarity">
    <text evidence="1">Belongs to the PIGL family.</text>
</comment>
<evidence type="ECO:0000256" key="1">
    <source>
        <dbReference type="ARBA" id="ARBA00006066"/>
    </source>
</evidence>
<dbReference type="Pfam" id="PF02585">
    <property type="entry name" value="PIG-L"/>
    <property type="match status" value="1"/>
</dbReference>
<gene>
    <name evidence="4" type="ORF">MSAN_00188600</name>
</gene>
<comment type="caution">
    <text evidence="4">The sequence shown here is derived from an EMBL/GenBank/DDBJ whole genome shotgun (WGS) entry which is preliminary data.</text>
</comment>
<feature type="chain" id="PRO_5034723792" description="N-acetylglucosaminylphosphatidylinositol deacetylase" evidence="3">
    <location>
        <begin position="27"/>
        <end position="319"/>
    </location>
</feature>